<feature type="domain" description="C2H2-type" evidence="14">
    <location>
        <begin position="722"/>
        <end position="749"/>
    </location>
</feature>
<dbReference type="FunFam" id="3.30.160.60:FF:000100">
    <property type="entry name" value="Zinc finger 45-like"/>
    <property type="match status" value="1"/>
</dbReference>
<dbReference type="EMBL" id="LR792109">
    <property type="protein sequence ID" value="CAB3267971.1"/>
    <property type="molecule type" value="mRNA"/>
</dbReference>
<dbReference type="Pfam" id="PF13894">
    <property type="entry name" value="zf-C2H2_4"/>
    <property type="match status" value="1"/>
</dbReference>
<dbReference type="GO" id="GO:0003677">
    <property type="term" value="F:DNA binding"/>
    <property type="evidence" value="ECO:0007669"/>
    <property type="project" value="UniProtKB-KW"/>
</dbReference>
<dbReference type="FunFam" id="3.30.160.60:FF:001818">
    <property type="entry name" value="GDNF-inducible zinc finger protein 1 isoform X1"/>
    <property type="match status" value="1"/>
</dbReference>
<feature type="domain" description="C2H2-type" evidence="14">
    <location>
        <begin position="514"/>
        <end position="542"/>
    </location>
</feature>
<dbReference type="Pfam" id="PF00096">
    <property type="entry name" value="zf-C2H2"/>
    <property type="match status" value="9"/>
</dbReference>
<dbReference type="PROSITE" id="PS00028">
    <property type="entry name" value="ZINC_FINGER_C2H2_1"/>
    <property type="match status" value="23"/>
</dbReference>
<feature type="domain" description="C2H2-type" evidence="14">
    <location>
        <begin position="970"/>
        <end position="997"/>
    </location>
</feature>
<keyword evidence="10" id="KW-0804">Transcription</keyword>
<evidence type="ECO:0000256" key="10">
    <source>
        <dbReference type="ARBA" id="ARBA00023163"/>
    </source>
</evidence>
<keyword evidence="7" id="KW-0862">Zinc</keyword>
<evidence type="ECO:0000256" key="3">
    <source>
        <dbReference type="ARBA" id="ARBA00006991"/>
    </source>
</evidence>
<dbReference type="PANTHER" id="PTHR47772">
    <property type="entry name" value="ZINC FINGER PROTEIN 200"/>
    <property type="match status" value="1"/>
</dbReference>
<keyword evidence="9" id="KW-0238">DNA-binding</keyword>
<accession>A0A6F9DXS6</accession>
<evidence type="ECO:0000256" key="4">
    <source>
        <dbReference type="ARBA" id="ARBA00022723"/>
    </source>
</evidence>
<feature type="domain" description="C2H2-type" evidence="14">
    <location>
        <begin position="886"/>
        <end position="913"/>
    </location>
</feature>
<evidence type="ECO:0000256" key="6">
    <source>
        <dbReference type="ARBA" id="ARBA00022771"/>
    </source>
</evidence>
<feature type="domain" description="C2H2-type" evidence="14">
    <location>
        <begin position="276"/>
        <end position="303"/>
    </location>
</feature>
<evidence type="ECO:0000256" key="9">
    <source>
        <dbReference type="ARBA" id="ARBA00023125"/>
    </source>
</evidence>
<feature type="domain" description="C2H2-type" evidence="14">
    <location>
        <begin position="1401"/>
        <end position="1423"/>
    </location>
</feature>
<feature type="domain" description="C2H2-type" evidence="14">
    <location>
        <begin position="750"/>
        <end position="777"/>
    </location>
</feature>
<comment type="function">
    <text evidence="1">May be involved in transcriptional regulation.</text>
</comment>
<sequence>MNIQPSDGNEMLLLMNGSLDQFGKNQGSNQQYIQLAPTTESQQYVVQSNPTMDLESLGDLLNGQPITFEDGELSVIQRDGQQYIVLPSVSMGQVLNTNELVQPIMQETQVVQTTEPTSSRYVQPVEIQTEQTIQPVQQQQTIITNVDYSTPVSNTTCVATLPPTQTVTQATPTTSKAVDITLLIPSLYPSNTGETSEGDRKLQCIICQFSATTEMELDDHMRKHRNEMTEELYKGCKEAFNKRPVKKSKRGRKKRNTCKFISVSAPTAPESRKGPFTCTICNVQIAKITAFKRHLKEHSNEKAFKCAQCPEMYNVESNLVLHKAIHADKGEDGGYKCPTCSRSFMRIASLKSHLPVHLIDETMICTECGDEFTLKSELESHMAQHRRDLQKHLSDRTSPFFPVDQVIQQSMEMNPETQRKYRRKANPAKCPFCNKEFRKECQLKRHILIHTGEKPFACTLCDKAFNQKSALQIHMMMHSGKKPYTCPHCPQLYTQRGNLRMHVARVHSKISNRFPCEECSCVFKKVGNLNAHITKYHSSTGQQVEEEGMLTNPQSILSMLTEDMISASEAHRGKPVAKEDMDVIQQLLRSLDDGDNSNPDSLSITNAESLINQEMDNDIVQQALQDSGVDHQRAQDANDSISVIPSVSTSTGELTTVSQTVATTSTDGINRENVTSNIQMMDKNQPLDKQRRSVISGLYLRSSGFSGDHMWKVRKVDGVRWHQCMFCPKEFKKPSDLVRHIRTHTQERPYKCSKCHKSFAVKTSLTAHERTHLGFRGYKCQVCLKSFTTSGSLKVHLRMHTGARPFKCTMCDMSFRTTGHRHNHILSHMRGRAHKRPHKRAKKDLFQMLTTPSHTPLQQPILITESGEELPKETETAESENQEKTHKCITCNKSFTKSCHLKQHLRTHTGEKPYSCTQCGKSFISHSILKAHLTTHTGVKPFQCSICGQSFAANNTLKRHMTSHSLNRPFMCPYCQRRFKTNSTCKKHIETHRNDVTPVQAQMTNNEDTSNTQDENFLTESLGSEVLFQLDDLNQEQLGTEGENPTGSDVTMLKGDTVEFHNDPTLLQVNPNVIQNINKLPQFTVSQQTHPGEIPAPGTNVDDVIENLEISEDGQITTRTSKSPTGNVECAGCTKTFATEEELSQHMSEERQSTDCRLLCPACGHCLETQESLICHVLSHNSDTKLACPVCKIYFNNKQGLIRHQEHHVALHKRTCAVCDEVCENVSSLRDHVKLHNAKEVAEAKKKMVSKRKRTGFYLLSNEQSEILEKTDPSQNMTLSERILLNAVAEKDRVTQVSNNQRGRFKEFETNGPIHPNVCEFCPKSFRKPSDLARHVRTHTGDKPYSCDICGKSFTVKSTLVSHQKSHLQRKMFRCHICDMMYAAKSSLKVHMRLHTGAKPYKCPHCTLTFRTSGHRKNHMTVHLVYPNKTRNANEPEAKIPDPVPVQPVTTTTTPTVQSTSAPSSQPSVVWPDVTLTVPVDSILGSGLFQQHEGDGSTVPVQLQTHNLQLSTDDPNITLQIDPVLLQQTIQESQRTPIQQQHQQQAQQQISNTPTFHPSSNWPAPNVVIQPVNNLCLQPHDQPGDSSVPPCDNQVRPSQEINIAVPSSLAGITQQLLQSPIVVANNSNLMETNKNQELTLNLNNPAVIQAVQQFMTSVQQSNDGQQTQHQASYRIQSQDGGVGTQDLTLTLNSQDLINNQGVFTLPTLPLSNEPMQPQAVATDNQVSMATDLNTFTSHINTEATIMPMVVASSGMETHHNE</sequence>
<feature type="domain" description="C2H2-type" evidence="14">
    <location>
        <begin position="1373"/>
        <end position="1400"/>
    </location>
</feature>
<keyword evidence="11" id="KW-0539">Nucleus</keyword>
<feature type="domain" description="C2H2-type" evidence="14">
    <location>
        <begin position="428"/>
        <end position="455"/>
    </location>
</feature>
<feature type="compositionally biased region" description="Low complexity" evidence="13">
    <location>
        <begin position="1447"/>
        <end position="1468"/>
    </location>
</feature>
<feature type="domain" description="C2H2-type" evidence="14">
    <location>
        <begin position="484"/>
        <end position="508"/>
    </location>
</feature>
<dbReference type="FunFam" id="3.30.160.60:FF:000301">
    <property type="entry name" value="Zinc finger protein 236"/>
    <property type="match status" value="1"/>
</dbReference>
<feature type="domain" description="C2H2-type" evidence="14">
    <location>
        <begin position="304"/>
        <end position="331"/>
    </location>
</feature>
<evidence type="ECO:0000259" key="14">
    <source>
        <dbReference type="PROSITE" id="PS50157"/>
    </source>
</evidence>
<reference evidence="15" key="1">
    <citation type="submission" date="2020-04" db="EMBL/GenBank/DDBJ databases">
        <authorList>
            <person name="Neveu A P."/>
        </authorList>
    </citation>
    <scope>NUCLEOTIDE SEQUENCE</scope>
    <source>
        <tissue evidence="15">Whole embryo</tissue>
    </source>
</reference>
<dbReference type="PANTHER" id="PTHR47772:SF13">
    <property type="entry name" value="GASTRULA ZINC FINGER PROTEIN XLCGF49.1-LIKE-RELATED"/>
    <property type="match status" value="1"/>
</dbReference>
<feature type="domain" description="C2H2-type" evidence="14">
    <location>
        <begin position="456"/>
        <end position="483"/>
    </location>
</feature>
<dbReference type="GO" id="GO:0008270">
    <property type="term" value="F:zinc ion binding"/>
    <property type="evidence" value="ECO:0007669"/>
    <property type="project" value="UniProtKB-KW"/>
</dbReference>
<gene>
    <name evidence="15" type="primary">Znf236-001</name>
</gene>
<dbReference type="FunFam" id="3.30.160.60:FF:000624">
    <property type="entry name" value="zinc finger protein 697"/>
    <property type="match status" value="1"/>
</dbReference>
<keyword evidence="8" id="KW-0805">Transcription regulation</keyword>
<evidence type="ECO:0000256" key="12">
    <source>
        <dbReference type="PROSITE-ProRule" id="PRU00042"/>
    </source>
</evidence>
<feature type="region of interest" description="Disordered" evidence="13">
    <location>
        <begin position="1430"/>
        <end position="1468"/>
    </location>
</feature>
<evidence type="ECO:0000256" key="13">
    <source>
        <dbReference type="SAM" id="MobiDB-lite"/>
    </source>
</evidence>
<dbReference type="GO" id="GO:0005634">
    <property type="term" value="C:nucleus"/>
    <property type="evidence" value="ECO:0007669"/>
    <property type="project" value="UniProtKB-SubCell"/>
</dbReference>
<comment type="subcellular location">
    <subcellularLocation>
        <location evidence="2">Nucleus</location>
    </subcellularLocation>
</comment>
<feature type="domain" description="C2H2-type" evidence="14">
    <location>
        <begin position="806"/>
        <end position="833"/>
    </location>
</feature>
<evidence type="ECO:0000256" key="2">
    <source>
        <dbReference type="ARBA" id="ARBA00004123"/>
    </source>
</evidence>
<feature type="domain" description="C2H2-type" evidence="14">
    <location>
        <begin position="778"/>
        <end position="805"/>
    </location>
</feature>
<dbReference type="InterPro" id="IPR013087">
    <property type="entry name" value="Znf_C2H2_type"/>
</dbReference>
<dbReference type="Gene3D" id="3.30.160.60">
    <property type="entry name" value="Classic Zinc Finger"/>
    <property type="match status" value="18"/>
</dbReference>
<evidence type="ECO:0000256" key="7">
    <source>
        <dbReference type="ARBA" id="ARBA00022833"/>
    </source>
</evidence>
<evidence type="ECO:0000313" key="15">
    <source>
        <dbReference type="EMBL" id="CAB3267971.1"/>
    </source>
</evidence>
<feature type="domain" description="C2H2-type" evidence="14">
    <location>
        <begin position="914"/>
        <end position="941"/>
    </location>
</feature>
<feature type="domain" description="C2H2-type" evidence="14">
    <location>
        <begin position="335"/>
        <end position="362"/>
    </location>
</feature>
<feature type="domain" description="C2H2-type" evidence="14">
    <location>
        <begin position="1345"/>
        <end position="1372"/>
    </location>
</feature>
<feature type="domain" description="C2H2-type" evidence="14">
    <location>
        <begin position="942"/>
        <end position="969"/>
    </location>
</feature>
<feature type="domain" description="C2H2-type" evidence="14">
    <location>
        <begin position="363"/>
        <end position="390"/>
    </location>
</feature>
<dbReference type="InterPro" id="IPR050636">
    <property type="entry name" value="C2H2-ZF_domain-containing"/>
</dbReference>
<evidence type="ECO:0000256" key="11">
    <source>
        <dbReference type="ARBA" id="ARBA00023242"/>
    </source>
</evidence>
<dbReference type="FunFam" id="3.30.160.60:FF:000226">
    <property type="entry name" value="Zinc finger protein 236 variant"/>
    <property type="match status" value="1"/>
</dbReference>
<organism evidence="15">
    <name type="scientific">Phallusia mammillata</name>
    <dbReference type="NCBI Taxonomy" id="59560"/>
    <lineage>
        <taxon>Eukaryota</taxon>
        <taxon>Metazoa</taxon>
        <taxon>Chordata</taxon>
        <taxon>Tunicata</taxon>
        <taxon>Ascidiacea</taxon>
        <taxon>Phlebobranchia</taxon>
        <taxon>Ascidiidae</taxon>
        <taxon>Phallusia</taxon>
    </lineage>
</organism>
<keyword evidence="6 12" id="KW-0863">Zinc-finger</keyword>
<dbReference type="FunFam" id="3.30.160.60:FF:000358">
    <property type="entry name" value="zinc finger protein 24"/>
    <property type="match status" value="1"/>
</dbReference>
<dbReference type="SUPFAM" id="SSF57667">
    <property type="entry name" value="beta-beta-alpha zinc fingers"/>
    <property type="match status" value="11"/>
</dbReference>
<proteinExistence type="evidence at transcript level"/>
<dbReference type="PROSITE" id="PS50157">
    <property type="entry name" value="ZINC_FINGER_C2H2_2"/>
    <property type="match status" value="20"/>
</dbReference>
<evidence type="ECO:0000256" key="5">
    <source>
        <dbReference type="ARBA" id="ARBA00022737"/>
    </source>
</evidence>
<name>A0A6F9DXS6_9ASCI</name>
<protein>
    <submittedName>
        <fullName evidence="15">Zinc finger protein 236-like</fullName>
    </submittedName>
</protein>
<dbReference type="FunFam" id="3.30.160.60:FF:001963">
    <property type="entry name" value="Replication initiator 1"/>
    <property type="match status" value="1"/>
</dbReference>
<keyword evidence="5" id="KW-0677">Repeat</keyword>
<evidence type="ECO:0000256" key="8">
    <source>
        <dbReference type="ARBA" id="ARBA00023015"/>
    </source>
</evidence>
<dbReference type="SMART" id="SM00355">
    <property type="entry name" value="ZnF_C2H2"/>
    <property type="match status" value="25"/>
</dbReference>
<evidence type="ECO:0000256" key="1">
    <source>
        <dbReference type="ARBA" id="ARBA00003767"/>
    </source>
</evidence>
<dbReference type="FunFam" id="3.30.160.60:FF:002343">
    <property type="entry name" value="Zinc finger protein 33A"/>
    <property type="match status" value="1"/>
</dbReference>
<keyword evidence="4" id="KW-0479">Metal-binding</keyword>
<feature type="domain" description="C2H2-type" evidence="14">
    <location>
        <begin position="1317"/>
        <end position="1344"/>
    </location>
</feature>
<comment type="similarity">
    <text evidence="3">Belongs to the krueppel C2H2-type zinc-finger protein family.</text>
</comment>
<dbReference type="InterPro" id="IPR036236">
    <property type="entry name" value="Znf_C2H2_sf"/>
</dbReference>
<dbReference type="FunFam" id="3.30.160.60:FF:000097">
    <property type="entry name" value="Zinc finger protein"/>
    <property type="match status" value="1"/>
</dbReference>
<dbReference type="FunFam" id="3.30.160.60:FF:000072">
    <property type="entry name" value="zinc finger protein 143 isoform X1"/>
    <property type="match status" value="1"/>
</dbReference>